<dbReference type="AlphaFoldDB" id="A0AAD8LHR5"/>
<protein>
    <submittedName>
        <fullName evidence="1">Uncharacterized protein</fullName>
    </submittedName>
</protein>
<evidence type="ECO:0000313" key="1">
    <source>
        <dbReference type="EMBL" id="KAK1437770.1"/>
    </source>
</evidence>
<comment type="caution">
    <text evidence="1">The sequence shown here is derived from an EMBL/GenBank/DDBJ whole genome shotgun (WGS) entry which is preliminary data.</text>
</comment>
<keyword evidence="2" id="KW-1185">Reference proteome</keyword>
<organism evidence="1 2">
    <name type="scientific">Tagetes erecta</name>
    <name type="common">African marigold</name>
    <dbReference type="NCBI Taxonomy" id="13708"/>
    <lineage>
        <taxon>Eukaryota</taxon>
        <taxon>Viridiplantae</taxon>
        <taxon>Streptophyta</taxon>
        <taxon>Embryophyta</taxon>
        <taxon>Tracheophyta</taxon>
        <taxon>Spermatophyta</taxon>
        <taxon>Magnoliopsida</taxon>
        <taxon>eudicotyledons</taxon>
        <taxon>Gunneridae</taxon>
        <taxon>Pentapetalae</taxon>
        <taxon>asterids</taxon>
        <taxon>campanulids</taxon>
        <taxon>Asterales</taxon>
        <taxon>Asteraceae</taxon>
        <taxon>Asteroideae</taxon>
        <taxon>Heliantheae alliance</taxon>
        <taxon>Tageteae</taxon>
        <taxon>Tagetes</taxon>
    </lineage>
</organism>
<proteinExistence type="predicted"/>
<accession>A0AAD8LHR5</accession>
<dbReference type="EMBL" id="JAUHHV010000001">
    <property type="protein sequence ID" value="KAK1437770.1"/>
    <property type="molecule type" value="Genomic_DNA"/>
</dbReference>
<evidence type="ECO:0000313" key="2">
    <source>
        <dbReference type="Proteomes" id="UP001229421"/>
    </source>
</evidence>
<sequence length="98" mass="11204">MAKSSGIIMDMDINIIRWPRLGVQTRVKPVIHMLDPFSTFNSLSSLKAIESFSSPIKRLCKLLICVLLTQMQGKSHIQRSSITPSSKYVNEYQFHTYT</sequence>
<dbReference type="Proteomes" id="UP001229421">
    <property type="component" value="Unassembled WGS sequence"/>
</dbReference>
<gene>
    <name evidence="1" type="ORF">QVD17_03568</name>
</gene>
<name>A0AAD8LHR5_TARER</name>
<reference evidence="1" key="1">
    <citation type="journal article" date="2023" name="bioRxiv">
        <title>Improved chromosome-level genome assembly for marigold (Tagetes erecta).</title>
        <authorList>
            <person name="Jiang F."/>
            <person name="Yuan L."/>
            <person name="Wang S."/>
            <person name="Wang H."/>
            <person name="Xu D."/>
            <person name="Wang A."/>
            <person name="Fan W."/>
        </authorList>
    </citation>
    <scope>NUCLEOTIDE SEQUENCE</scope>
    <source>
        <strain evidence="1">WSJ</strain>
        <tissue evidence="1">Leaf</tissue>
    </source>
</reference>